<dbReference type="EMBL" id="JAVIKH010000008">
    <property type="protein sequence ID" value="MDX8336290.1"/>
    <property type="molecule type" value="Genomic_DNA"/>
</dbReference>
<feature type="transmembrane region" description="Helical" evidence="8">
    <location>
        <begin position="197"/>
        <end position="216"/>
    </location>
</feature>
<feature type="transmembrane region" description="Helical" evidence="8">
    <location>
        <begin position="312"/>
        <end position="331"/>
    </location>
</feature>
<keyword evidence="3 8" id="KW-0812">Transmembrane</keyword>
<keyword evidence="4 8" id="KW-1133">Transmembrane helix</keyword>
<evidence type="ECO:0000256" key="5">
    <source>
        <dbReference type="ARBA" id="ARBA00023065"/>
    </source>
</evidence>
<keyword evidence="5" id="KW-0406">Ion transport</keyword>
<evidence type="ECO:0000256" key="7">
    <source>
        <dbReference type="ARBA" id="ARBA00023214"/>
    </source>
</evidence>
<dbReference type="Gene3D" id="1.10.3080.10">
    <property type="entry name" value="Clc chloride channel"/>
    <property type="match status" value="1"/>
</dbReference>
<gene>
    <name evidence="10" type="ORF">RFV38_07250</name>
</gene>
<sequence length="529" mass="59340">MSKKREIKNHVELLQKGNRGLYALSLLVGLITGIIVSIYRYGLNIASILREHYIGKELLNDPSRLLFIWGIFIAIGFFVDYLSRKFPTTGGSGIPQVKALILRKLDYIFWLKELLVKFFGGLLGIGAGLSLGREGPSVQLGSYIGYGFTKIFKRNYTDEKYLVTAGSSAGLAGAFGAPLAGVIFSMEELHRFFSSKLIICTFLASICSNFVARRIFGMDPSFSLSIKYPTDINPYFQFLFFTIFGIVVAFFGKLFTVSLIKTQDIFKEVKLPRFIKVSFVMTLSFIICFVMPDITGGGHELVEELPHINQTIIFLLFIFIVKLFFTTLSYATGFQGGIFLPMLVLGAVLGKIYALVLITFFNLNSDFVVHYMILGMAGFFVAVVRAPITGVILILEMTGSFDHLLAIATVSIVAYYITDLLKLEPIYEILYERMPKKKIEDDLEEERHEHHNKTLICIPVSAESEFDEKLVKEISWPKNTLVVAIRRGDTEYIPKGSSKILAGDVLVLLLPEKQADKLNETLFKMGTAH</sequence>
<comment type="caution">
    <text evidence="10">The sequence shown here is derived from an EMBL/GenBank/DDBJ whole genome shotgun (WGS) entry which is preliminary data.</text>
</comment>
<evidence type="ECO:0000256" key="3">
    <source>
        <dbReference type="ARBA" id="ARBA00022692"/>
    </source>
</evidence>
<evidence type="ECO:0000256" key="4">
    <source>
        <dbReference type="ARBA" id="ARBA00022989"/>
    </source>
</evidence>
<comment type="subcellular location">
    <subcellularLocation>
        <location evidence="1">Membrane</location>
        <topology evidence="1">Multi-pass membrane protein</topology>
    </subcellularLocation>
</comment>
<keyword evidence="11" id="KW-1185">Reference proteome</keyword>
<evidence type="ECO:0000313" key="11">
    <source>
        <dbReference type="Proteomes" id="UP001279681"/>
    </source>
</evidence>
<feature type="transmembrane region" description="Helical" evidence="8">
    <location>
        <begin position="367"/>
        <end position="388"/>
    </location>
</feature>
<dbReference type="PANTHER" id="PTHR45711:SF6">
    <property type="entry name" value="CHLORIDE CHANNEL PROTEIN"/>
    <property type="match status" value="1"/>
</dbReference>
<dbReference type="Pfam" id="PF00654">
    <property type="entry name" value="Voltage_CLC"/>
    <property type="match status" value="1"/>
</dbReference>
<keyword evidence="7" id="KW-0868">Chloride</keyword>
<reference evidence="11" key="1">
    <citation type="submission" date="2023-07" db="EMBL/GenBank/DDBJ databases">
        <authorList>
            <person name="Colorado M.A."/>
            <person name="Villamil L.M."/>
            <person name="Melo J.F."/>
            <person name="Rodriguez J.A."/>
            <person name="Ruiz R.Y."/>
        </authorList>
    </citation>
    <scope>NUCLEOTIDE SEQUENCE [LARGE SCALE GENOMIC DNA]</scope>
    <source>
        <strain evidence="11">C33</strain>
    </source>
</reference>
<feature type="transmembrane region" description="Helical" evidence="8">
    <location>
        <begin position="114"/>
        <end position="132"/>
    </location>
</feature>
<keyword evidence="2" id="KW-0813">Transport</keyword>
<dbReference type="SUPFAM" id="SSF81340">
    <property type="entry name" value="Clc chloride channel"/>
    <property type="match status" value="1"/>
</dbReference>
<dbReference type="InterPro" id="IPR006037">
    <property type="entry name" value="RCK_C"/>
</dbReference>
<feature type="transmembrane region" description="Helical" evidence="8">
    <location>
        <begin position="21"/>
        <end position="43"/>
    </location>
</feature>
<dbReference type="Gene3D" id="3.30.70.1450">
    <property type="entry name" value="Regulator of K+ conductance, C-terminal domain"/>
    <property type="match status" value="1"/>
</dbReference>
<evidence type="ECO:0000256" key="1">
    <source>
        <dbReference type="ARBA" id="ARBA00004141"/>
    </source>
</evidence>
<organism evidence="10 11">
    <name type="scientific">Candidatus Cetobacterium colombiensis</name>
    <dbReference type="NCBI Taxonomy" id="3073100"/>
    <lineage>
        <taxon>Bacteria</taxon>
        <taxon>Fusobacteriati</taxon>
        <taxon>Fusobacteriota</taxon>
        <taxon>Fusobacteriia</taxon>
        <taxon>Fusobacteriales</taxon>
        <taxon>Fusobacteriaceae</taxon>
        <taxon>Cetobacterium</taxon>
    </lineage>
</organism>
<evidence type="ECO:0000256" key="2">
    <source>
        <dbReference type="ARBA" id="ARBA00022448"/>
    </source>
</evidence>
<dbReference type="SUPFAM" id="SSF116726">
    <property type="entry name" value="TrkA C-terminal domain-like"/>
    <property type="match status" value="1"/>
</dbReference>
<feature type="transmembrane region" description="Helical" evidence="8">
    <location>
        <begin position="338"/>
        <end position="361"/>
    </location>
</feature>
<proteinExistence type="predicted"/>
<dbReference type="InterPro" id="IPR001807">
    <property type="entry name" value="ClC"/>
</dbReference>
<dbReference type="CDD" id="cd01031">
    <property type="entry name" value="EriC"/>
    <property type="match status" value="1"/>
</dbReference>
<evidence type="ECO:0000259" key="9">
    <source>
        <dbReference type="PROSITE" id="PS51202"/>
    </source>
</evidence>
<dbReference type="RefSeq" id="WP_320313694.1">
    <property type="nucleotide sequence ID" value="NZ_JAVIKH010000008.1"/>
</dbReference>
<dbReference type="Pfam" id="PF02080">
    <property type="entry name" value="TrkA_C"/>
    <property type="match status" value="1"/>
</dbReference>
<evidence type="ECO:0000313" key="10">
    <source>
        <dbReference type="EMBL" id="MDX8336290.1"/>
    </source>
</evidence>
<dbReference type="InterPro" id="IPR014743">
    <property type="entry name" value="Cl-channel_core"/>
</dbReference>
<feature type="transmembrane region" description="Helical" evidence="8">
    <location>
        <begin position="161"/>
        <end position="185"/>
    </location>
</feature>
<evidence type="ECO:0000256" key="6">
    <source>
        <dbReference type="ARBA" id="ARBA00023136"/>
    </source>
</evidence>
<accession>A0ABU4WAV8</accession>
<keyword evidence="6 8" id="KW-0472">Membrane</keyword>
<name>A0ABU4WAV8_9FUSO</name>
<dbReference type="InterPro" id="IPR036721">
    <property type="entry name" value="RCK_C_sf"/>
</dbReference>
<evidence type="ECO:0000256" key="8">
    <source>
        <dbReference type="SAM" id="Phobius"/>
    </source>
</evidence>
<dbReference type="PRINTS" id="PR00762">
    <property type="entry name" value="CLCHANNEL"/>
</dbReference>
<feature type="transmembrane region" description="Helical" evidence="8">
    <location>
        <begin position="400"/>
        <end position="417"/>
    </location>
</feature>
<feature type="transmembrane region" description="Helical" evidence="8">
    <location>
        <begin position="274"/>
        <end position="292"/>
    </location>
</feature>
<feature type="domain" description="RCK C-terminal" evidence="9">
    <location>
        <begin position="441"/>
        <end position="524"/>
    </location>
</feature>
<dbReference type="PROSITE" id="PS51202">
    <property type="entry name" value="RCK_C"/>
    <property type="match status" value="1"/>
</dbReference>
<feature type="transmembrane region" description="Helical" evidence="8">
    <location>
        <begin position="236"/>
        <end position="262"/>
    </location>
</feature>
<dbReference type="PANTHER" id="PTHR45711">
    <property type="entry name" value="CHLORIDE CHANNEL PROTEIN"/>
    <property type="match status" value="1"/>
</dbReference>
<protein>
    <submittedName>
        <fullName evidence="10">Chloride channel protein</fullName>
    </submittedName>
</protein>
<dbReference type="Proteomes" id="UP001279681">
    <property type="component" value="Unassembled WGS sequence"/>
</dbReference>
<feature type="transmembrane region" description="Helical" evidence="8">
    <location>
        <begin position="63"/>
        <end position="82"/>
    </location>
</feature>